<keyword evidence="1" id="KW-0812">Transmembrane</keyword>
<dbReference type="OrthoDB" id="544277at2759"/>
<sequence>MPQQYPLAAVLTDNCLDCIPWNYHPPLSHNFKLDQNQSLLSGAAFLYLFFAISLGVLIVAEYMMAMATSIQADSPSTSSDSQGQTFTSMYAVPFTVTKGTETFTVREARRDELGDIGWVAAEAFINNAMAYYFSGTTKPMQVTDKSALRSLYEFYYFLFKTCAIGGGRAVVAVSESKTDSDLSKNRIAAAACWYPPGKRIKTMNALRGGIVRCLWNWGFQGFDRMANEYTKITHGTFKRSFDSRAIEIPAASMRKGGGKKISLKESDSWYLQAMFSSKRFEGRGLMATLMREGYAYAHRKAPGIPITLDATSARARDRYMHLGYELMEPVTIIGAGKATPIGLSPSNKTEKRKRQAELTGVPYWCMVNWDPSRLLEIESQERKL</sequence>
<dbReference type="Proteomes" id="UP000518752">
    <property type="component" value="Unassembled WGS sequence"/>
</dbReference>
<keyword evidence="3" id="KW-1185">Reference proteome</keyword>
<proteinExistence type="predicted"/>
<evidence type="ECO:0000256" key="1">
    <source>
        <dbReference type="SAM" id="Phobius"/>
    </source>
</evidence>
<feature type="transmembrane region" description="Helical" evidence="1">
    <location>
        <begin position="39"/>
        <end position="60"/>
    </location>
</feature>
<dbReference type="EMBL" id="JAACJN010000190">
    <property type="protein sequence ID" value="KAF5363124.1"/>
    <property type="molecule type" value="Genomic_DNA"/>
</dbReference>
<dbReference type="AlphaFoldDB" id="A0A8H5GDN6"/>
<evidence type="ECO:0000313" key="3">
    <source>
        <dbReference type="Proteomes" id="UP000518752"/>
    </source>
</evidence>
<keyword evidence="1" id="KW-0472">Membrane</keyword>
<reference evidence="2 3" key="1">
    <citation type="journal article" date="2020" name="ISME J.">
        <title>Uncovering the hidden diversity of litter-decomposition mechanisms in mushroom-forming fungi.</title>
        <authorList>
            <person name="Floudas D."/>
            <person name="Bentzer J."/>
            <person name="Ahren D."/>
            <person name="Johansson T."/>
            <person name="Persson P."/>
            <person name="Tunlid A."/>
        </authorList>
    </citation>
    <scope>NUCLEOTIDE SEQUENCE [LARGE SCALE GENOMIC DNA]</scope>
    <source>
        <strain evidence="2 3">CBS 406.79</strain>
    </source>
</reference>
<protein>
    <recommendedName>
        <fullName evidence="4">N-acetyltransferase domain-containing protein</fullName>
    </recommendedName>
</protein>
<gene>
    <name evidence="2" type="ORF">D9757_011710</name>
</gene>
<dbReference type="PANTHER" id="PTHR42791">
    <property type="entry name" value="GNAT FAMILY ACETYLTRANSFERASE"/>
    <property type="match status" value="1"/>
</dbReference>
<organism evidence="2 3">
    <name type="scientific">Collybiopsis confluens</name>
    <dbReference type="NCBI Taxonomy" id="2823264"/>
    <lineage>
        <taxon>Eukaryota</taxon>
        <taxon>Fungi</taxon>
        <taxon>Dikarya</taxon>
        <taxon>Basidiomycota</taxon>
        <taxon>Agaricomycotina</taxon>
        <taxon>Agaricomycetes</taxon>
        <taxon>Agaricomycetidae</taxon>
        <taxon>Agaricales</taxon>
        <taxon>Marasmiineae</taxon>
        <taxon>Omphalotaceae</taxon>
        <taxon>Collybiopsis</taxon>
    </lineage>
</organism>
<name>A0A8H5GDN6_9AGAR</name>
<dbReference type="SUPFAM" id="SSF55729">
    <property type="entry name" value="Acyl-CoA N-acyltransferases (Nat)"/>
    <property type="match status" value="1"/>
</dbReference>
<dbReference type="InterPro" id="IPR052523">
    <property type="entry name" value="Trichothecene_AcTrans"/>
</dbReference>
<comment type="caution">
    <text evidence="2">The sequence shown here is derived from an EMBL/GenBank/DDBJ whole genome shotgun (WGS) entry which is preliminary data.</text>
</comment>
<dbReference type="InterPro" id="IPR016181">
    <property type="entry name" value="Acyl_CoA_acyltransferase"/>
</dbReference>
<accession>A0A8H5GDN6</accession>
<dbReference type="Gene3D" id="3.40.630.30">
    <property type="match status" value="1"/>
</dbReference>
<dbReference type="PANTHER" id="PTHR42791:SF1">
    <property type="entry name" value="N-ACETYLTRANSFERASE DOMAIN-CONTAINING PROTEIN"/>
    <property type="match status" value="1"/>
</dbReference>
<keyword evidence="1" id="KW-1133">Transmembrane helix</keyword>
<evidence type="ECO:0000313" key="2">
    <source>
        <dbReference type="EMBL" id="KAF5363124.1"/>
    </source>
</evidence>
<evidence type="ECO:0008006" key="4">
    <source>
        <dbReference type="Google" id="ProtNLM"/>
    </source>
</evidence>